<dbReference type="AlphaFoldDB" id="A0A914EL92"/>
<evidence type="ECO:0000313" key="2">
    <source>
        <dbReference type="WBParaSite" id="ACRNAN_scaffold874.g12452.t1"/>
    </source>
</evidence>
<sequence>MKQSVLVNYLINIVQLNRRIFNEPKESNVVSGFSSPGAERLSIYLKSRFGGNPKINYNGYMRGYPLSLHDEGRAVDLFFKTGPFGDIVNITEEHLKFGQKIFDHILSIACDTGIQEIVFNNIKKAYILV</sequence>
<protein>
    <submittedName>
        <fullName evidence="2">Uncharacterized protein</fullName>
    </submittedName>
</protein>
<organism evidence="1 2">
    <name type="scientific">Acrobeloides nanus</name>
    <dbReference type="NCBI Taxonomy" id="290746"/>
    <lineage>
        <taxon>Eukaryota</taxon>
        <taxon>Metazoa</taxon>
        <taxon>Ecdysozoa</taxon>
        <taxon>Nematoda</taxon>
        <taxon>Chromadorea</taxon>
        <taxon>Rhabditida</taxon>
        <taxon>Tylenchina</taxon>
        <taxon>Cephalobomorpha</taxon>
        <taxon>Cephaloboidea</taxon>
        <taxon>Cephalobidae</taxon>
        <taxon>Acrobeloides</taxon>
    </lineage>
</organism>
<keyword evidence="1" id="KW-1185">Reference proteome</keyword>
<name>A0A914EL92_9BILA</name>
<dbReference type="WBParaSite" id="ACRNAN_scaffold874.g12452.t1">
    <property type="protein sequence ID" value="ACRNAN_scaffold874.g12452.t1"/>
    <property type="gene ID" value="ACRNAN_scaffold874.g12452"/>
</dbReference>
<proteinExistence type="predicted"/>
<accession>A0A914EL92</accession>
<evidence type="ECO:0000313" key="1">
    <source>
        <dbReference type="Proteomes" id="UP000887540"/>
    </source>
</evidence>
<reference evidence="2" key="1">
    <citation type="submission" date="2022-11" db="UniProtKB">
        <authorList>
            <consortium name="WormBaseParasite"/>
        </authorList>
    </citation>
    <scope>IDENTIFICATION</scope>
</reference>
<dbReference type="Proteomes" id="UP000887540">
    <property type="component" value="Unplaced"/>
</dbReference>